<dbReference type="KEGG" id="bcu:BCAH820_4401"/>
<proteinExistence type="predicted"/>
<accession>B7JP11</accession>
<dbReference type="RefSeq" id="WP_001074294.1">
    <property type="nucleotide sequence ID" value="NC_011773.1"/>
</dbReference>
<dbReference type="EMBL" id="CP001283">
    <property type="protein sequence ID" value="ACK89940.1"/>
    <property type="molecule type" value="Genomic_DNA"/>
</dbReference>
<name>B7JP11_BACC0</name>
<sequence length="212" mass="25068">MAKITVELTAKQAEFLKLFSEKQYSGAEDNVYTSDPIHVVQKRRKQYIPYSLDLEGYFDNSTLEFCTDSDRELWHNNEVEAVDSFYEWKDEECPIEVRSFENLQYTDVVSVNGKMIFVSDLYEYFEVYGIKDELAMAWVETEWENAAFFFILDEAKRYQKYQAHNLGRSRIYTYSAGYDNRGDFVHFRNLLMKMGRELNKQSQGETEVVVAK</sequence>
<dbReference type="AlphaFoldDB" id="B7JP11"/>
<gene>
    <name evidence="1" type="ordered locus">BCAH820_4401</name>
</gene>
<reference evidence="1 2" key="1">
    <citation type="submission" date="2008-10" db="EMBL/GenBank/DDBJ databases">
        <title>Genome sequence of Bacillus cereus AH820.</title>
        <authorList>
            <person name="Dodson R.J."/>
            <person name="Durkin A.S."/>
            <person name="Rosovitz M.J."/>
            <person name="Rasko D.A."/>
            <person name="Hoffmaster A."/>
            <person name="Ravel J."/>
            <person name="Sutton G."/>
        </authorList>
    </citation>
    <scope>NUCLEOTIDE SEQUENCE [LARGE SCALE GENOMIC DNA]</scope>
    <source>
        <strain evidence="1 2">AH820</strain>
    </source>
</reference>
<dbReference type="HOGENOM" id="CLU_113206_0_0_9"/>
<protein>
    <submittedName>
        <fullName evidence="1">Uncharacterized protein</fullName>
    </submittedName>
</protein>
<organism evidence="1 2">
    <name type="scientific">Bacillus cereus (strain AH820)</name>
    <dbReference type="NCBI Taxonomy" id="405535"/>
    <lineage>
        <taxon>Bacteria</taxon>
        <taxon>Bacillati</taxon>
        <taxon>Bacillota</taxon>
        <taxon>Bacilli</taxon>
        <taxon>Bacillales</taxon>
        <taxon>Bacillaceae</taxon>
        <taxon>Bacillus</taxon>
        <taxon>Bacillus cereus group</taxon>
    </lineage>
</organism>
<evidence type="ECO:0000313" key="1">
    <source>
        <dbReference type="EMBL" id="ACK89940.1"/>
    </source>
</evidence>
<evidence type="ECO:0000313" key="2">
    <source>
        <dbReference type="Proteomes" id="UP000001363"/>
    </source>
</evidence>
<dbReference type="Proteomes" id="UP000001363">
    <property type="component" value="Chromosome"/>
</dbReference>